<reference evidence="2" key="2">
    <citation type="submission" date="2020-09" db="EMBL/GenBank/DDBJ databases">
        <authorList>
            <person name="Sun Q."/>
            <person name="Zhou Y."/>
        </authorList>
    </citation>
    <scope>NUCLEOTIDE SEQUENCE</scope>
    <source>
        <strain evidence="2">CGMCC 4.7368</strain>
    </source>
</reference>
<feature type="region of interest" description="Disordered" evidence="1">
    <location>
        <begin position="115"/>
        <end position="135"/>
    </location>
</feature>
<accession>A0A917Z882</accession>
<evidence type="ECO:0000313" key="3">
    <source>
        <dbReference type="Proteomes" id="UP000646523"/>
    </source>
</evidence>
<feature type="region of interest" description="Disordered" evidence="1">
    <location>
        <begin position="165"/>
        <end position="196"/>
    </location>
</feature>
<protein>
    <submittedName>
        <fullName evidence="2">Uncharacterized protein</fullName>
    </submittedName>
</protein>
<name>A0A917Z882_9ACTN</name>
<keyword evidence="3" id="KW-1185">Reference proteome</keyword>
<dbReference type="Proteomes" id="UP000646523">
    <property type="component" value="Unassembled WGS sequence"/>
</dbReference>
<proteinExistence type="predicted"/>
<dbReference type="EMBL" id="BMNH01000023">
    <property type="protein sequence ID" value="GGO77807.1"/>
    <property type="molecule type" value="Genomic_DNA"/>
</dbReference>
<comment type="caution">
    <text evidence="2">The sequence shown here is derived from an EMBL/GenBank/DDBJ whole genome shotgun (WGS) entry which is preliminary data.</text>
</comment>
<dbReference type="RefSeq" id="WP_189127390.1">
    <property type="nucleotide sequence ID" value="NZ_BMNH01000023.1"/>
</dbReference>
<evidence type="ECO:0000256" key="1">
    <source>
        <dbReference type="SAM" id="MobiDB-lite"/>
    </source>
</evidence>
<sequence>MGTFEELADRLIAALDEAAEGIREGLRSQGRPQKYLVNRVRDASATLVSRWLSGARQLAERNRLPGAEVMREIATGLELPADQTRRLVALGATIDDLRRQLEGEERGWRAGAAERLAREASGDGGGESEAAGRPSRRSVPLLTAVLATTGLVLVSFVAGTFAGRSWSSSTAAGPSIEPSTGPEEHPPADGEQCSPWTDAGQGVLLRACIRIRESRMLIRNQLRGPVGTRSDLVIRAYDSFQERPVTRELKCHKMFITVEDQTQTCGWYEVRPPYGSKYAAQAGWRLPGTGVFAGFVVSPSVTW</sequence>
<organism evidence="2 3">
    <name type="scientific">Nonomuraea cavernae</name>
    <dbReference type="NCBI Taxonomy" id="2045107"/>
    <lineage>
        <taxon>Bacteria</taxon>
        <taxon>Bacillati</taxon>
        <taxon>Actinomycetota</taxon>
        <taxon>Actinomycetes</taxon>
        <taxon>Streptosporangiales</taxon>
        <taxon>Streptosporangiaceae</taxon>
        <taxon>Nonomuraea</taxon>
    </lineage>
</organism>
<reference evidence="2" key="1">
    <citation type="journal article" date="2014" name="Int. J. Syst. Evol. Microbiol.">
        <title>Complete genome sequence of Corynebacterium casei LMG S-19264T (=DSM 44701T), isolated from a smear-ripened cheese.</title>
        <authorList>
            <consortium name="US DOE Joint Genome Institute (JGI-PGF)"/>
            <person name="Walter F."/>
            <person name="Albersmeier A."/>
            <person name="Kalinowski J."/>
            <person name="Ruckert C."/>
        </authorList>
    </citation>
    <scope>NUCLEOTIDE SEQUENCE</scope>
    <source>
        <strain evidence="2">CGMCC 4.7368</strain>
    </source>
</reference>
<gene>
    <name evidence="2" type="ORF">GCM10012289_58330</name>
</gene>
<dbReference type="AlphaFoldDB" id="A0A917Z882"/>
<evidence type="ECO:0000313" key="2">
    <source>
        <dbReference type="EMBL" id="GGO77807.1"/>
    </source>
</evidence>